<protein>
    <submittedName>
        <fullName evidence="8">Putative sigma factor</fullName>
    </submittedName>
</protein>
<dbReference type="InterPro" id="IPR013325">
    <property type="entry name" value="RNA_pol_sigma_r2"/>
</dbReference>
<dbReference type="GO" id="GO:0003677">
    <property type="term" value="F:DNA binding"/>
    <property type="evidence" value="ECO:0007669"/>
    <property type="project" value="InterPro"/>
</dbReference>
<dbReference type="PANTHER" id="PTHR30173">
    <property type="entry name" value="SIGMA 19 FACTOR"/>
    <property type="match status" value="1"/>
</dbReference>
<dbReference type="AlphaFoldDB" id="A0A5A7NQN5"/>
<keyword evidence="4" id="KW-0731">Sigma factor</keyword>
<dbReference type="PANTHER" id="PTHR30173:SF36">
    <property type="entry name" value="ECF RNA POLYMERASE SIGMA FACTOR SIGJ"/>
    <property type="match status" value="1"/>
</dbReference>
<evidence type="ECO:0000256" key="1">
    <source>
        <dbReference type="ARBA" id="ARBA00010641"/>
    </source>
</evidence>
<dbReference type="InterPro" id="IPR013324">
    <property type="entry name" value="RNA_pol_sigma_r3/r4-like"/>
</dbReference>
<evidence type="ECO:0000259" key="6">
    <source>
        <dbReference type="Pfam" id="PF04542"/>
    </source>
</evidence>
<dbReference type="InterPro" id="IPR032710">
    <property type="entry name" value="NTF2-like_dom_sf"/>
</dbReference>
<keyword evidence="5" id="KW-0804">Transcription</keyword>
<dbReference type="Pfam" id="PF08281">
    <property type="entry name" value="Sigma70_r4_2"/>
    <property type="match status" value="1"/>
</dbReference>
<evidence type="ECO:0000256" key="4">
    <source>
        <dbReference type="ARBA" id="ARBA00023082"/>
    </source>
</evidence>
<dbReference type="InterPro" id="IPR014284">
    <property type="entry name" value="RNA_pol_sigma-70_dom"/>
</dbReference>
<evidence type="ECO:0000256" key="3">
    <source>
        <dbReference type="ARBA" id="ARBA00023015"/>
    </source>
</evidence>
<feature type="domain" description="RNA polymerase sigma-70 region 2" evidence="6">
    <location>
        <begin position="7"/>
        <end position="72"/>
    </location>
</feature>
<dbReference type="InterPro" id="IPR013249">
    <property type="entry name" value="RNA_pol_sigma70_r4_t2"/>
</dbReference>
<name>A0A5A7NQN5_9MICC</name>
<keyword evidence="3" id="KW-0805">Transcription regulation</keyword>
<dbReference type="Gene3D" id="1.10.10.10">
    <property type="entry name" value="Winged helix-like DNA-binding domain superfamily/Winged helix DNA-binding domain"/>
    <property type="match status" value="1"/>
</dbReference>
<dbReference type="NCBIfam" id="TIGR02957">
    <property type="entry name" value="SigX4"/>
    <property type="match status" value="1"/>
</dbReference>
<dbReference type="InterPro" id="IPR014303">
    <property type="entry name" value="RNA_pol_sigma-70_ECF"/>
</dbReference>
<dbReference type="SUPFAM" id="SSF88946">
    <property type="entry name" value="Sigma2 domain of RNA polymerase sigma factors"/>
    <property type="match status" value="1"/>
</dbReference>
<dbReference type="InterPro" id="IPR036388">
    <property type="entry name" value="WH-like_DNA-bd_sf"/>
</dbReference>
<feature type="domain" description="RNA polymerase sigma factor 70 region 4 type 2" evidence="7">
    <location>
        <begin position="105"/>
        <end position="154"/>
    </location>
</feature>
<organism evidence="8 9">
    <name type="scientific">Zafaria cholistanensis</name>
    <dbReference type="NCBI Taxonomy" id="1682741"/>
    <lineage>
        <taxon>Bacteria</taxon>
        <taxon>Bacillati</taxon>
        <taxon>Actinomycetota</taxon>
        <taxon>Actinomycetes</taxon>
        <taxon>Micrococcales</taxon>
        <taxon>Micrococcaceae</taxon>
        <taxon>Zafaria</taxon>
    </lineage>
</organism>
<dbReference type="NCBIfam" id="TIGR02937">
    <property type="entry name" value="sigma70-ECF"/>
    <property type="match status" value="1"/>
</dbReference>
<keyword evidence="9" id="KW-1185">Reference proteome</keyword>
<dbReference type="EMBL" id="BKDJ01000002">
    <property type="protein sequence ID" value="GER22111.1"/>
    <property type="molecule type" value="Genomic_DNA"/>
</dbReference>
<comment type="similarity">
    <text evidence="1">Belongs to the sigma-70 factor family. ECF subfamily.</text>
</comment>
<reference evidence="8 9" key="1">
    <citation type="submission" date="2019-09" db="EMBL/GenBank/DDBJ databases">
        <title>Arthrobacter zafarii sp. nov., a moderately thermotolerant and halotolerant actinobacterium isolated from Cholistan desert soil of Pakistan.</title>
        <authorList>
            <person name="Amin A."/>
            <person name="Ahmed I."/>
            <person name="Khalid N."/>
            <person name="Schumann P."/>
            <person name="Busse H.J."/>
            <person name="Khan I.U."/>
            <person name="Li S."/>
            <person name="Li W.J."/>
        </authorList>
    </citation>
    <scope>NUCLEOTIDE SEQUENCE [LARGE SCALE GENOMIC DNA]</scope>
    <source>
        <strain evidence="8 9">NCCP-1664</strain>
    </source>
</reference>
<dbReference type="NCBIfam" id="NF007214">
    <property type="entry name" value="PRK09636.1"/>
    <property type="match status" value="1"/>
</dbReference>
<dbReference type="Proteomes" id="UP000325307">
    <property type="component" value="Unassembled WGS sequence"/>
</dbReference>
<dbReference type="InterPro" id="IPR007627">
    <property type="entry name" value="RNA_pol_sigma70_r2"/>
</dbReference>
<gene>
    <name evidence="8" type="ORF">NCCP1664_06080</name>
</gene>
<evidence type="ECO:0000259" key="7">
    <source>
        <dbReference type="Pfam" id="PF08281"/>
    </source>
</evidence>
<dbReference type="Gene3D" id="1.10.1740.10">
    <property type="match status" value="1"/>
</dbReference>
<evidence type="ECO:0000256" key="5">
    <source>
        <dbReference type="ARBA" id="ARBA00023163"/>
    </source>
</evidence>
<evidence type="ECO:0000256" key="2">
    <source>
        <dbReference type="ARBA" id="ARBA00011344"/>
    </source>
</evidence>
<dbReference type="OrthoDB" id="3211555at2"/>
<dbReference type="GO" id="GO:0006352">
    <property type="term" value="P:DNA-templated transcription initiation"/>
    <property type="evidence" value="ECO:0007669"/>
    <property type="project" value="InterPro"/>
</dbReference>
<comment type="caution">
    <text evidence="8">The sequence shown here is derived from an EMBL/GenBank/DDBJ whole genome shotgun (WGS) entry which is preliminary data.</text>
</comment>
<dbReference type="SUPFAM" id="SSF88659">
    <property type="entry name" value="Sigma3 and sigma4 domains of RNA polymerase sigma factors"/>
    <property type="match status" value="1"/>
</dbReference>
<evidence type="ECO:0000313" key="9">
    <source>
        <dbReference type="Proteomes" id="UP000325307"/>
    </source>
</evidence>
<proteinExistence type="inferred from homology"/>
<dbReference type="InterPro" id="IPR052704">
    <property type="entry name" value="ECF_Sigma-70_Domain"/>
</dbReference>
<dbReference type="SUPFAM" id="SSF54427">
    <property type="entry name" value="NTF2-like"/>
    <property type="match status" value="1"/>
</dbReference>
<comment type="subunit">
    <text evidence="2">Interacts transiently with the RNA polymerase catalytic core formed by RpoA, RpoB, RpoC and RpoZ (2 alpha, 1 beta, 1 beta' and 1 omega subunit) to form the RNA polymerase holoenzyme that can initiate transcription.</text>
</comment>
<dbReference type="GO" id="GO:0016987">
    <property type="term" value="F:sigma factor activity"/>
    <property type="evidence" value="ECO:0007669"/>
    <property type="project" value="UniProtKB-KW"/>
</dbReference>
<evidence type="ECO:0000313" key="8">
    <source>
        <dbReference type="EMBL" id="GER22111.1"/>
    </source>
</evidence>
<sequence>MESAGVFEEHRSLLFTIAYEITGTATDAEDVVQDSFLRWSQVDAKTVQNPRAYLAKTVTRQALNSLRAAQRRREDYIGPWLPEPVVTAPDVAEHAVLSEALSFAMLVVLETLSPDERAVFVLREVFDFPYAEIAEATDKSLAAVRQMASRAKAHVRARQPRFEVDAQRQRAVADRFLEALLGGDMQSLMDTLAPGAVLLSDGGGKVTAARKPVIGADNITRFLAGIAKTPVPQMRVELSSLNGMPALVVYSGDRVDVVALVESNNEYVTGIYLVRNPDKLGATTEARAFHYVITAGK</sequence>
<dbReference type="CDD" id="cd06171">
    <property type="entry name" value="Sigma70_r4"/>
    <property type="match status" value="1"/>
</dbReference>
<dbReference type="Pfam" id="PF04542">
    <property type="entry name" value="Sigma70_r2"/>
    <property type="match status" value="1"/>
</dbReference>
<accession>A0A5A7NQN5</accession>
<dbReference type="Gene3D" id="3.10.450.50">
    <property type="match status" value="1"/>
</dbReference>